<feature type="region of interest" description="Disordered" evidence="11">
    <location>
        <begin position="29"/>
        <end position="76"/>
    </location>
</feature>
<dbReference type="SMART" id="SM00093">
    <property type="entry name" value="SERPIN"/>
    <property type="match status" value="1"/>
</dbReference>
<accession>A0A6P3VZY5</accession>
<dbReference type="InterPro" id="IPR036186">
    <property type="entry name" value="Serpin_sf"/>
</dbReference>
<name>A0A6P3VZY5_CLUHA</name>
<evidence type="ECO:0000313" key="15">
    <source>
        <dbReference type="RefSeq" id="XP_012685837.1"/>
    </source>
</evidence>
<comment type="similarity">
    <text evidence="2 10">Belongs to the serpin family.</text>
</comment>
<evidence type="ECO:0000256" key="5">
    <source>
        <dbReference type="ARBA" id="ARBA00023180"/>
    </source>
</evidence>
<dbReference type="InterPro" id="IPR023795">
    <property type="entry name" value="Serpin_CS"/>
</dbReference>
<dbReference type="OrthoDB" id="671595at2759"/>
<dbReference type="KEGG" id="char:105902732"/>
<dbReference type="CDD" id="cd19549">
    <property type="entry name" value="serpinA_A1AT-like"/>
    <property type="match status" value="1"/>
</dbReference>
<dbReference type="InterPro" id="IPR023796">
    <property type="entry name" value="Serpin_dom"/>
</dbReference>
<evidence type="ECO:0000256" key="12">
    <source>
        <dbReference type="SAM" id="SignalP"/>
    </source>
</evidence>
<dbReference type="InterPro" id="IPR042178">
    <property type="entry name" value="Serpin_sf_1"/>
</dbReference>
<dbReference type="PROSITE" id="PS51257">
    <property type="entry name" value="PROKAR_LIPOPROTEIN"/>
    <property type="match status" value="1"/>
</dbReference>
<evidence type="ECO:0000259" key="13">
    <source>
        <dbReference type="SMART" id="SM00093"/>
    </source>
</evidence>
<feature type="chain" id="PRO_5028294713" description="Thyroxine-binding globulin" evidence="12">
    <location>
        <begin position="21"/>
        <end position="448"/>
    </location>
</feature>
<dbReference type="GO" id="GO:0005615">
    <property type="term" value="C:extracellular space"/>
    <property type="evidence" value="ECO:0007669"/>
    <property type="project" value="InterPro"/>
</dbReference>
<evidence type="ECO:0000256" key="10">
    <source>
        <dbReference type="RuleBase" id="RU000411"/>
    </source>
</evidence>
<dbReference type="Gene3D" id="3.30.497.10">
    <property type="entry name" value="Antithrombin, subunit I, domain 2"/>
    <property type="match status" value="1"/>
</dbReference>
<keyword evidence="15" id="KW-0722">Serine protease inhibitor</keyword>
<dbReference type="FunFam" id="2.30.39.10:FF:000003">
    <property type="entry name" value="alpha-1-antitrypsin isoform X1"/>
    <property type="match status" value="1"/>
</dbReference>
<dbReference type="PANTHER" id="PTHR11461">
    <property type="entry name" value="SERINE PROTEASE INHIBITOR, SERPIN"/>
    <property type="match status" value="1"/>
</dbReference>
<dbReference type="GO" id="GO:0004867">
    <property type="term" value="F:serine-type endopeptidase inhibitor activity"/>
    <property type="evidence" value="ECO:0007669"/>
    <property type="project" value="UniProtKB-KW"/>
</dbReference>
<keyword evidence="5" id="KW-0325">Glycoprotein</keyword>
<organism evidence="14 15">
    <name type="scientific">Clupea harengus</name>
    <name type="common">Atlantic herring</name>
    <dbReference type="NCBI Taxonomy" id="7950"/>
    <lineage>
        <taxon>Eukaryota</taxon>
        <taxon>Metazoa</taxon>
        <taxon>Chordata</taxon>
        <taxon>Craniata</taxon>
        <taxon>Vertebrata</taxon>
        <taxon>Euteleostomi</taxon>
        <taxon>Actinopterygii</taxon>
        <taxon>Neopterygii</taxon>
        <taxon>Teleostei</taxon>
        <taxon>Clupei</taxon>
        <taxon>Clupeiformes</taxon>
        <taxon>Clupeoidei</taxon>
        <taxon>Clupeidae</taxon>
        <taxon>Clupea</taxon>
    </lineage>
</organism>
<dbReference type="AlphaFoldDB" id="A0A6P3VZY5"/>
<evidence type="ECO:0000256" key="7">
    <source>
        <dbReference type="ARBA" id="ARBA00039512"/>
    </source>
</evidence>
<keyword evidence="3" id="KW-0964">Secreted</keyword>
<feature type="domain" description="Serpin" evidence="13">
    <location>
        <begin position="88"/>
        <end position="445"/>
    </location>
</feature>
<evidence type="ECO:0000256" key="9">
    <source>
        <dbReference type="ARBA" id="ARBA00043177"/>
    </source>
</evidence>
<dbReference type="Proteomes" id="UP000515152">
    <property type="component" value="Chromosome 7"/>
</dbReference>
<dbReference type="FunFam" id="2.10.310.10:FF:000001">
    <property type="entry name" value="Serpin family A member 1"/>
    <property type="match status" value="1"/>
</dbReference>
<comment type="function">
    <text evidence="6">Major thyroid hormone transport protein in serum.</text>
</comment>
<sequence>MERAILCLLITSLALSSCGGHKDGEWISSTGRGHEHEGGHRHKRDLGHEHGHGHRHGHGHERSHGGGHRHGPSNSSIKLFRPNSMFAFRLYKQLVSQAEYQNENVFFSPLSLSVALAALTLGARGETNEELFDGLGFNLSHVTEQGVHEGFRDILQNLNQQEEIDLRAGSALFVSDAFKPNADFLERMNTFYLSDGFTTNFKKTTEAAKIINDYVKTKTNGKISNLVDQLDPGTVMYLVSYIYFKGKWDVPFNPEMTQDGLFKVNETTSVPVKMMARKHTYSLYYDQEISTTVLQLFYTKSVSMMLLLPDKDLAGLEDVVCPEHVAKWHRWTKKRQAMVSIPKLSIETSYSLRNILSEMGMSNIFSYSANFTGIANEPILVSEVVQKATLDVDETGSTASAATGVALMPLSFRPFETITFDRPFMVLISNHETMSILFLGKVVNPAKK</sequence>
<proteinExistence type="inferred from homology"/>
<dbReference type="RefSeq" id="XP_012685837.1">
    <property type="nucleotide sequence ID" value="XM_012830383.3"/>
</dbReference>
<evidence type="ECO:0000256" key="6">
    <source>
        <dbReference type="ARBA" id="ARBA00037352"/>
    </source>
</evidence>
<reference evidence="15" key="1">
    <citation type="submission" date="2025-08" db="UniProtKB">
        <authorList>
            <consortium name="RefSeq"/>
        </authorList>
    </citation>
    <scope>IDENTIFICATION</scope>
</reference>
<keyword evidence="4 12" id="KW-0732">Signal</keyword>
<dbReference type="GeneID" id="105902732"/>
<evidence type="ECO:0000256" key="3">
    <source>
        <dbReference type="ARBA" id="ARBA00022525"/>
    </source>
</evidence>
<gene>
    <name evidence="15" type="primary">LOC105902732</name>
</gene>
<evidence type="ECO:0000256" key="8">
    <source>
        <dbReference type="ARBA" id="ARBA00042967"/>
    </source>
</evidence>
<dbReference type="PANTHER" id="PTHR11461:SF375">
    <property type="entry name" value="THYROXINE-BINDING GLOBULIN"/>
    <property type="match status" value="1"/>
</dbReference>
<evidence type="ECO:0000256" key="2">
    <source>
        <dbReference type="ARBA" id="ARBA00009500"/>
    </source>
</evidence>
<keyword evidence="15" id="KW-0646">Protease inhibitor</keyword>
<evidence type="ECO:0000256" key="11">
    <source>
        <dbReference type="SAM" id="MobiDB-lite"/>
    </source>
</evidence>
<dbReference type="Gene3D" id="2.30.39.10">
    <property type="entry name" value="Alpha-1-antitrypsin, domain 1"/>
    <property type="match status" value="1"/>
</dbReference>
<dbReference type="InterPro" id="IPR000215">
    <property type="entry name" value="Serpin_fam"/>
</dbReference>
<comment type="subcellular location">
    <subcellularLocation>
        <location evidence="1">Secreted</location>
    </subcellularLocation>
</comment>
<dbReference type="Pfam" id="PF00079">
    <property type="entry name" value="Serpin"/>
    <property type="match status" value="1"/>
</dbReference>
<dbReference type="SUPFAM" id="SSF56574">
    <property type="entry name" value="Serpins"/>
    <property type="match status" value="1"/>
</dbReference>
<evidence type="ECO:0000256" key="1">
    <source>
        <dbReference type="ARBA" id="ARBA00004613"/>
    </source>
</evidence>
<keyword evidence="14" id="KW-1185">Reference proteome</keyword>
<dbReference type="PROSITE" id="PS00284">
    <property type="entry name" value="SERPIN"/>
    <property type="match status" value="1"/>
</dbReference>
<evidence type="ECO:0000313" key="14">
    <source>
        <dbReference type="Proteomes" id="UP000515152"/>
    </source>
</evidence>
<feature type="signal peptide" evidence="12">
    <location>
        <begin position="1"/>
        <end position="20"/>
    </location>
</feature>
<dbReference type="FunFam" id="3.30.497.10:FF:000001">
    <property type="entry name" value="Serine protease inhibitor"/>
    <property type="match status" value="1"/>
</dbReference>
<dbReference type="Gene3D" id="2.10.310.10">
    <property type="entry name" value="Serpins superfamily"/>
    <property type="match status" value="1"/>
</dbReference>
<protein>
    <recommendedName>
        <fullName evidence="7">Thyroxine-binding globulin</fullName>
    </recommendedName>
    <alternativeName>
        <fullName evidence="9">Serpin A7</fullName>
    </alternativeName>
    <alternativeName>
        <fullName evidence="8">T4-binding globulin</fullName>
    </alternativeName>
</protein>
<evidence type="ECO:0000256" key="4">
    <source>
        <dbReference type="ARBA" id="ARBA00022729"/>
    </source>
</evidence>
<dbReference type="InterPro" id="IPR042185">
    <property type="entry name" value="Serpin_sf_2"/>
</dbReference>
<feature type="compositionally biased region" description="Basic residues" evidence="11">
    <location>
        <begin position="39"/>
        <end position="71"/>
    </location>
</feature>